<dbReference type="Proteomes" id="UP000239997">
    <property type="component" value="Unassembled WGS sequence"/>
</dbReference>
<dbReference type="Pfam" id="PF13568">
    <property type="entry name" value="OMP_b-brl_2"/>
    <property type="match status" value="1"/>
</dbReference>
<name>A0ABX5E4A3_NONUL</name>
<keyword evidence="4" id="KW-1185">Reference proteome</keyword>
<dbReference type="SUPFAM" id="SSF56925">
    <property type="entry name" value="OMPA-like"/>
    <property type="match status" value="1"/>
</dbReference>
<gene>
    <name evidence="3" type="ORF">LY02_02032</name>
</gene>
<dbReference type="EMBL" id="PVNA01000003">
    <property type="protein sequence ID" value="PRX13784.1"/>
    <property type="molecule type" value="Genomic_DNA"/>
</dbReference>
<organism evidence="3 4">
    <name type="scientific">Nonlabens ulvanivorans</name>
    <name type="common">Persicivirga ulvanivorans</name>
    <dbReference type="NCBI Taxonomy" id="906888"/>
    <lineage>
        <taxon>Bacteria</taxon>
        <taxon>Pseudomonadati</taxon>
        <taxon>Bacteroidota</taxon>
        <taxon>Flavobacteriia</taxon>
        <taxon>Flavobacteriales</taxon>
        <taxon>Flavobacteriaceae</taxon>
        <taxon>Nonlabens</taxon>
    </lineage>
</organism>
<feature type="transmembrane region" description="Helical" evidence="1">
    <location>
        <begin position="6"/>
        <end position="21"/>
    </location>
</feature>
<evidence type="ECO:0000259" key="2">
    <source>
        <dbReference type="Pfam" id="PF13568"/>
    </source>
</evidence>
<evidence type="ECO:0000256" key="1">
    <source>
        <dbReference type="SAM" id="Phobius"/>
    </source>
</evidence>
<accession>A0ABX5E4A3</accession>
<reference evidence="3 4" key="1">
    <citation type="submission" date="2018-03" db="EMBL/GenBank/DDBJ databases">
        <title>Genomic Encyclopedia of Archaeal and Bacterial Type Strains, Phase II (KMG-II): from individual species to whole genera.</title>
        <authorList>
            <person name="Goeker M."/>
        </authorList>
    </citation>
    <scope>NUCLEOTIDE SEQUENCE [LARGE SCALE GENOMIC DNA]</scope>
    <source>
        <strain evidence="3 4">DSM 22727</strain>
    </source>
</reference>
<keyword evidence="1" id="KW-0472">Membrane</keyword>
<comment type="caution">
    <text evidence="3">The sequence shown here is derived from an EMBL/GenBank/DDBJ whole genome shotgun (WGS) entry which is preliminary data.</text>
</comment>
<protein>
    <submittedName>
        <fullName evidence="3">Opacity protein-like surface antigen</fullName>
    </submittedName>
</protein>
<sequence length="221" mass="24538">MEVHKLSFNCLLLFLLIYYIFEQTKNLTMKSFYISLVALLLVTTAAQAQDFSYGIMGGYNLSKVDNALGGDFADNKSNYHIGLIAEFPQGDNWSFEAAAFYSGEGESLDFNGTTSTIYLRFINVPVHFKYYLTEGFSLHAGPQVGFLLNAKQSFVEDGDREDIEGKVNSSFALTGGLGYDFGNGLFIKGTFDLGITDLVDNVDFSNDERTRTGHLSIGYKF</sequence>
<evidence type="ECO:0000313" key="4">
    <source>
        <dbReference type="Proteomes" id="UP000239997"/>
    </source>
</evidence>
<feature type="domain" description="Outer membrane protein beta-barrel" evidence="2">
    <location>
        <begin position="47"/>
        <end position="198"/>
    </location>
</feature>
<dbReference type="InterPro" id="IPR025665">
    <property type="entry name" value="Beta-barrel_OMP_2"/>
</dbReference>
<evidence type="ECO:0000313" key="3">
    <source>
        <dbReference type="EMBL" id="PRX13784.1"/>
    </source>
</evidence>
<keyword evidence="1" id="KW-1133">Transmembrane helix</keyword>
<proteinExistence type="predicted"/>
<dbReference type="InterPro" id="IPR011250">
    <property type="entry name" value="OMP/PagP_B-barrel"/>
</dbReference>
<keyword evidence="1" id="KW-0812">Transmembrane</keyword>